<dbReference type="InterPro" id="IPR013840">
    <property type="entry name" value="DNAligase_N"/>
</dbReference>
<dbReference type="Gene3D" id="3.40.50.10190">
    <property type="entry name" value="BRCT domain"/>
    <property type="match status" value="1"/>
</dbReference>
<dbReference type="Gene3D" id="1.10.287.610">
    <property type="entry name" value="Helix hairpin bin"/>
    <property type="match status" value="1"/>
</dbReference>
<dbReference type="SUPFAM" id="SSF47781">
    <property type="entry name" value="RuvA domain 2-like"/>
    <property type="match status" value="1"/>
</dbReference>
<evidence type="ECO:0000256" key="7">
    <source>
        <dbReference type="ARBA" id="ARBA00023027"/>
    </source>
</evidence>
<feature type="binding site" evidence="11">
    <location>
        <position position="140"/>
    </location>
    <ligand>
        <name>NAD(+)</name>
        <dbReference type="ChEBI" id="CHEBI:57540"/>
    </ligand>
</feature>
<evidence type="ECO:0000256" key="12">
    <source>
        <dbReference type="RuleBase" id="RU000618"/>
    </source>
</evidence>
<evidence type="ECO:0000256" key="10">
    <source>
        <dbReference type="ARBA" id="ARBA00034005"/>
    </source>
</evidence>
<dbReference type="Gene3D" id="6.20.10.30">
    <property type="match status" value="1"/>
</dbReference>
<sequence>MDHKTENLTQASAYERIQQLKIKIIKWGQEYYAEDAPSVTDDVYDKAYAELKMLEEQFPMLKTVDSPTQKVGDNNLKSDLAKVSHAVPMLSLGDVFSLDEVNLWWYKKGISNEYNLELKIDGLAIALVYQNGELKQASTRGNGLIGEDVTENIKMIKAIPQKLTEPLTIEVRGEVYMPKKAFAKLNQEREEQGLPTFANPRNAAAGSLRQLDSTVTKKRQLSAFMYYTVETDKLEVTTQAELLTKLANLGLPVNQTNQVVHDKKEIAKFIQEYTGIRDELDYGIDGIVIKVNSLAIQNELGNTIKVPKWAIAYKFPPEEAKTDIIDIEWTVGRTGVVTPTAIMTPVLLAGTTVSRASLHNPDYLMAKDIRIGDKVMLHKAGDIIPEVGVVLTAQREVSSDPYVIPRQCPSCTSDLVHIDDEVALRCINPACPAQLKEQVTHFASRNAMNIDGLGPKVITQLLNRGLIKDVADVYQLGYDELINLDKFAETATNNLLQAIKQSKINSVERLIFGLGIRGVGIKAASQIAQQFGDLTTIMHKSATEIAQINGIGMKIGDAVEQYFGRIEAQKLVTKLRAAQVNFEFNGIKVKDDTEFSNKRVVLTGKLEEVTRAVAQKWLEEQGAIVTNSISKKTDLLIVGQDAGSKLLKAQDLAIKIIDEKTFIEKMQ</sequence>
<dbReference type="PROSITE" id="PS01056">
    <property type="entry name" value="DNA_LIGASE_N2"/>
    <property type="match status" value="1"/>
</dbReference>
<keyword evidence="2 11" id="KW-0235">DNA replication</keyword>
<dbReference type="InterPro" id="IPR036420">
    <property type="entry name" value="BRCT_dom_sf"/>
</dbReference>
<evidence type="ECO:0000313" key="15">
    <source>
        <dbReference type="Proteomes" id="UP001057481"/>
    </source>
</evidence>
<dbReference type="Pfam" id="PF03120">
    <property type="entry name" value="OB_DNA_ligase"/>
    <property type="match status" value="1"/>
</dbReference>
<dbReference type="Pfam" id="PF00533">
    <property type="entry name" value="BRCT"/>
    <property type="match status" value="1"/>
</dbReference>
<dbReference type="CDD" id="cd00114">
    <property type="entry name" value="LIGANc"/>
    <property type="match status" value="1"/>
</dbReference>
<comment type="cofactor">
    <cofactor evidence="11">
        <name>Mg(2+)</name>
        <dbReference type="ChEBI" id="CHEBI:18420"/>
    </cofactor>
    <cofactor evidence="11">
        <name>Mn(2+)</name>
        <dbReference type="ChEBI" id="CHEBI:29035"/>
    </cofactor>
</comment>
<dbReference type="RefSeq" id="WP_205144180.1">
    <property type="nucleotide sequence ID" value="NZ_JAFBDN010000023.1"/>
</dbReference>
<keyword evidence="4 11" id="KW-0227">DNA damage</keyword>
<feature type="binding site" evidence="11">
    <location>
        <begin position="41"/>
        <end position="45"/>
    </location>
    <ligand>
        <name>NAD(+)</name>
        <dbReference type="ChEBI" id="CHEBI:57540"/>
    </ligand>
</feature>
<comment type="caution">
    <text evidence="14">The sequence shown here is derived from an EMBL/GenBank/DDBJ whole genome shotgun (WGS) entry which is preliminary data.</text>
</comment>
<dbReference type="Gene3D" id="1.10.150.20">
    <property type="entry name" value="5' to 3' exonuclease, C-terminal subdomain"/>
    <property type="match status" value="2"/>
</dbReference>
<name>A0ABT0VGQ2_9LACO</name>
<keyword evidence="7 11" id="KW-0520">NAD</keyword>
<evidence type="ECO:0000259" key="13">
    <source>
        <dbReference type="PROSITE" id="PS50172"/>
    </source>
</evidence>
<feature type="binding site" evidence="11">
    <location>
        <position position="431"/>
    </location>
    <ligand>
        <name>Zn(2+)</name>
        <dbReference type="ChEBI" id="CHEBI:29105"/>
    </ligand>
</feature>
<dbReference type="HAMAP" id="MF_01588">
    <property type="entry name" value="DNA_ligase_A"/>
    <property type="match status" value="1"/>
</dbReference>
<dbReference type="PANTHER" id="PTHR23389:SF9">
    <property type="entry name" value="DNA LIGASE"/>
    <property type="match status" value="1"/>
</dbReference>
<dbReference type="InterPro" id="IPR013839">
    <property type="entry name" value="DNAligase_adenylation"/>
</dbReference>
<feature type="active site" description="N6-AMP-lysine intermediate" evidence="11">
    <location>
        <position position="119"/>
    </location>
</feature>
<feature type="binding site" evidence="11">
    <location>
        <position position="408"/>
    </location>
    <ligand>
        <name>Zn(2+)</name>
        <dbReference type="ChEBI" id="CHEBI:29105"/>
    </ligand>
</feature>
<feature type="binding site" evidence="11">
    <location>
        <position position="174"/>
    </location>
    <ligand>
        <name>NAD(+)</name>
        <dbReference type="ChEBI" id="CHEBI:57540"/>
    </ligand>
</feature>
<dbReference type="Pfam" id="PF03119">
    <property type="entry name" value="DNA_ligase_ZBD"/>
    <property type="match status" value="1"/>
</dbReference>
<feature type="binding site" evidence="11">
    <location>
        <position position="411"/>
    </location>
    <ligand>
        <name>Zn(2+)</name>
        <dbReference type="ChEBI" id="CHEBI:29105"/>
    </ligand>
</feature>
<dbReference type="Proteomes" id="UP001057481">
    <property type="component" value="Unassembled WGS sequence"/>
</dbReference>
<dbReference type="SMART" id="SM00532">
    <property type="entry name" value="LIGANc"/>
    <property type="match status" value="1"/>
</dbReference>
<evidence type="ECO:0000256" key="8">
    <source>
        <dbReference type="ARBA" id="ARBA00023204"/>
    </source>
</evidence>
<dbReference type="InterPro" id="IPR033136">
    <property type="entry name" value="DNA_ligase_CS"/>
</dbReference>
<keyword evidence="8 11" id="KW-0234">DNA repair</keyword>
<dbReference type="NCBIfam" id="NF005932">
    <property type="entry name" value="PRK07956.1"/>
    <property type="match status" value="1"/>
</dbReference>
<comment type="function">
    <text evidence="11">DNA ligase that catalyzes the formation of phosphodiester linkages between 5'-phosphoryl and 3'-hydroxyl groups in double-stranded DNA using NAD as a coenzyme and as the energy source for the reaction. It is essential for DNA replication and repair of damaged DNA.</text>
</comment>
<dbReference type="PROSITE" id="PS50172">
    <property type="entry name" value="BRCT"/>
    <property type="match status" value="1"/>
</dbReference>
<feature type="binding site" evidence="11">
    <location>
        <position position="426"/>
    </location>
    <ligand>
        <name>Zn(2+)</name>
        <dbReference type="ChEBI" id="CHEBI:29105"/>
    </ligand>
</feature>
<evidence type="ECO:0000256" key="3">
    <source>
        <dbReference type="ARBA" id="ARBA00022723"/>
    </source>
</evidence>
<dbReference type="PANTHER" id="PTHR23389">
    <property type="entry name" value="CHROMOSOME TRANSMISSION FIDELITY FACTOR 18"/>
    <property type="match status" value="1"/>
</dbReference>
<evidence type="ECO:0000256" key="1">
    <source>
        <dbReference type="ARBA" id="ARBA00022598"/>
    </source>
</evidence>
<dbReference type="InterPro" id="IPR001357">
    <property type="entry name" value="BRCT_dom"/>
</dbReference>
<organism evidence="14 15">
    <name type="scientific">Periweissella beninensis</name>
    <dbReference type="NCBI Taxonomy" id="504936"/>
    <lineage>
        <taxon>Bacteria</taxon>
        <taxon>Bacillati</taxon>
        <taxon>Bacillota</taxon>
        <taxon>Bacilli</taxon>
        <taxon>Lactobacillales</taxon>
        <taxon>Lactobacillaceae</taxon>
        <taxon>Periweissella</taxon>
    </lineage>
</organism>
<dbReference type="InterPro" id="IPR004149">
    <property type="entry name" value="Znf_DNAligase_C4"/>
</dbReference>
<evidence type="ECO:0000313" key="14">
    <source>
        <dbReference type="EMBL" id="MCM2437016.1"/>
    </source>
</evidence>
<protein>
    <recommendedName>
        <fullName evidence="11 12">DNA ligase</fullName>
        <ecNumber evidence="11 12">6.5.1.2</ecNumber>
    </recommendedName>
    <alternativeName>
        <fullName evidence="11">Polydeoxyribonucleotide synthase [NAD(+)]</fullName>
    </alternativeName>
</protein>
<dbReference type="SMART" id="SM00292">
    <property type="entry name" value="BRCT"/>
    <property type="match status" value="1"/>
</dbReference>
<feature type="binding site" evidence="11">
    <location>
        <position position="290"/>
    </location>
    <ligand>
        <name>NAD(+)</name>
        <dbReference type="ChEBI" id="CHEBI:57540"/>
    </ligand>
</feature>
<comment type="catalytic activity">
    <reaction evidence="10 11 12">
        <text>NAD(+) + (deoxyribonucleotide)n-3'-hydroxyl + 5'-phospho-(deoxyribonucleotide)m = (deoxyribonucleotide)n+m + AMP + beta-nicotinamide D-nucleotide.</text>
        <dbReference type="EC" id="6.5.1.2"/>
    </reaction>
</comment>
<dbReference type="SUPFAM" id="SSF56091">
    <property type="entry name" value="DNA ligase/mRNA capping enzyme, catalytic domain"/>
    <property type="match status" value="1"/>
</dbReference>
<evidence type="ECO:0000256" key="11">
    <source>
        <dbReference type="HAMAP-Rule" id="MF_01588"/>
    </source>
</evidence>
<keyword evidence="9 11" id="KW-0464">Manganese</keyword>
<evidence type="ECO:0000256" key="9">
    <source>
        <dbReference type="ARBA" id="ARBA00023211"/>
    </source>
</evidence>
<keyword evidence="15" id="KW-1185">Reference proteome</keyword>
<feature type="binding site" evidence="11">
    <location>
        <begin position="91"/>
        <end position="92"/>
    </location>
    <ligand>
        <name>NAD(+)</name>
        <dbReference type="ChEBI" id="CHEBI:57540"/>
    </ligand>
</feature>
<dbReference type="InterPro" id="IPR001679">
    <property type="entry name" value="DNA_ligase"/>
</dbReference>
<reference evidence="14" key="1">
    <citation type="submission" date="2021-04" db="EMBL/GenBank/DDBJ databases">
        <title>Taxonomic assessment of Weissella genus.</title>
        <authorList>
            <person name="Fanelli F."/>
            <person name="Chieffi D."/>
            <person name="Dell'Aquila A."/>
            <person name="Gyu-Sung C."/>
            <person name="Franz C.M.A.P."/>
            <person name="Fusco V."/>
        </authorList>
    </citation>
    <scope>NUCLEOTIDE SEQUENCE</scope>
    <source>
        <strain evidence="14">LMG 25373</strain>
    </source>
</reference>
<dbReference type="InterPro" id="IPR018239">
    <property type="entry name" value="DNA_ligase_AS"/>
</dbReference>
<dbReference type="SUPFAM" id="SSF52113">
    <property type="entry name" value="BRCT domain"/>
    <property type="match status" value="1"/>
</dbReference>
<dbReference type="SUPFAM" id="SSF50249">
    <property type="entry name" value="Nucleic acid-binding proteins"/>
    <property type="match status" value="1"/>
</dbReference>
<evidence type="ECO:0000256" key="2">
    <source>
        <dbReference type="ARBA" id="ARBA00022705"/>
    </source>
</evidence>
<accession>A0ABT0VGQ2</accession>
<dbReference type="Gene3D" id="2.40.50.140">
    <property type="entry name" value="Nucleic acid-binding proteins"/>
    <property type="match status" value="1"/>
</dbReference>
<feature type="binding site" evidence="11">
    <location>
        <position position="117"/>
    </location>
    <ligand>
        <name>NAD(+)</name>
        <dbReference type="ChEBI" id="CHEBI:57540"/>
    </ligand>
</feature>
<proteinExistence type="inferred from homology"/>
<keyword evidence="3 11" id="KW-0479">Metal-binding</keyword>
<evidence type="ECO:0000256" key="6">
    <source>
        <dbReference type="ARBA" id="ARBA00022842"/>
    </source>
</evidence>
<gene>
    <name evidence="11 14" type="primary">ligA</name>
    <name evidence="14" type="ORF">KAK10_03595</name>
</gene>
<dbReference type="Pfam" id="PF01653">
    <property type="entry name" value="DNA_ligase_aden"/>
    <property type="match status" value="1"/>
</dbReference>
<dbReference type="GO" id="GO:0003911">
    <property type="term" value="F:DNA ligase (NAD+) activity"/>
    <property type="evidence" value="ECO:0007669"/>
    <property type="project" value="UniProtKB-EC"/>
</dbReference>
<feature type="domain" description="BRCT" evidence="13">
    <location>
        <begin position="590"/>
        <end position="667"/>
    </location>
</feature>
<dbReference type="CDD" id="cd17748">
    <property type="entry name" value="BRCT_DNA_ligase_like"/>
    <property type="match status" value="1"/>
</dbReference>
<dbReference type="PROSITE" id="PS01055">
    <property type="entry name" value="DNA_LIGASE_N1"/>
    <property type="match status" value="1"/>
</dbReference>
<dbReference type="Gene3D" id="3.30.470.30">
    <property type="entry name" value="DNA ligase/mRNA capping enzyme"/>
    <property type="match status" value="1"/>
</dbReference>
<dbReference type="InterPro" id="IPR004150">
    <property type="entry name" value="NAD_DNA_ligase_OB"/>
</dbReference>
<dbReference type="EC" id="6.5.1.2" evidence="11 12"/>
<dbReference type="InterPro" id="IPR041663">
    <property type="entry name" value="DisA/LigA_HHH"/>
</dbReference>
<dbReference type="PIRSF" id="PIRSF001604">
    <property type="entry name" value="LigA"/>
    <property type="match status" value="1"/>
</dbReference>
<evidence type="ECO:0000256" key="4">
    <source>
        <dbReference type="ARBA" id="ARBA00022763"/>
    </source>
</evidence>
<comment type="similarity">
    <text evidence="11">Belongs to the NAD-dependent DNA ligase family. LigA subfamily.</text>
</comment>
<evidence type="ECO:0000256" key="5">
    <source>
        <dbReference type="ARBA" id="ARBA00022833"/>
    </source>
</evidence>
<dbReference type="EMBL" id="JAGMVS010000045">
    <property type="protein sequence ID" value="MCM2437016.1"/>
    <property type="molecule type" value="Genomic_DNA"/>
</dbReference>
<keyword evidence="1 11" id="KW-0436">Ligase</keyword>
<dbReference type="NCBIfam" id="TIGR00575">
    <property type="entry name" value="dnlj"/>
    <property type="match status" value="1"/>
</dbReference>
<feature type="binding site" evidence="11">
    <location>
        <position position="314"/>
    </location>
    <ligand>
        <name>NAD(+)</name>
        <dbReference type="ChEBI" id="CHEBI:57540"/>
    </ligand>
</feature>
<dbReference type="Pfam" id="PF12826">
    <property type="entry name" value="HHH_2"/>
    <property type="match status" value="1"/>
</dbReference>
<keyword evidence="6 11" id="KW-0460">Magnesium</keyword>
<dbReference type="InterPro" id="IPR010994">
    <property type="entry name" value="RuvA_2-like"/>
</dbReference>
<keyword evidence="5 11" id="KW-0862">Zinc</keyword>
<dbReference type="InterPro" id="IPR012340">
    <property type="entry name" value="NA-bd_OB-fold"/>
</dbReference>